<evidence type="ECO:0000313" key="2">
    <source>
        <dbReference type="Proteomes" id="UP001060085"/>
    </source>
</evidence>
<comment type="caution">
    <text evidence="1">The sequence shown here is derived from an EMBL/GenBank/DDBJ whole genome shotgun (WGS) entry which is preliminary data.</text>
</comment>
<dbReference type="Proteomes" id="UP001060085">
    <property type="component" value="Linkage Group LG08"/>
</dbReference>
<sequence length="298" mass="32721">MAAVANNSAEKRYAVVTGANKGIGFEICKQLASQGITVVLTARNEKRGLDAIEKLKDLPFSDLVLFHQLDVTDSSSINSLAQFVRNQFGRLDILVNNAGISGANVDVDGLRAASGGAQVNWKEIVAQTYGLAVECLQINYYGAKKMIEAFLPLLQFSQSPRIVNVSSSMGLLKRIPGERIRDILNDVNNLTEEKVDELLNEFLNDFKEGTLESKGWPPYFSAYIVSKAAMNAYTRIVAKRYPNVKVNCVCPGYVKTDMNYQTGNLTVEEGAESPVRLALLPDDGPSGLFFVRHEVSTF</sequence>
<reference evidence="2" key="1">
    <citation type="journal article" date="2023" name="Nat. Plants">
        <title>Single-cell RNA sequencing provides a high-resolution roadmap for understanding the multicellular compartmentation of specialized metabolism.</title>
        <authorList>
            <person name="Sun S."/>
            <person name="Shen X."/>
            <person name="Li Y."/>
            <person name="Li Y."/>
            <person name="Wang S."/>
            <person name="Li R."/>
            <person name="Zhang H."/>
            <person name="Shen G."/>
            <person name="Guo B."/>
            <person name="Wei J."/>
            <person name="Xu J."/>
            <person name="St-Pierre B."/>
            <person name="Chen S."/>
            <person name="Sun C."/>
        </authorList>
    </citation>
    <scope>NUCLEOTIDE SEQUENCE [LARGE SCALE GENOMIC DNA]</scope>
</reference>
<organism evidence="1 2">
    <name type="scientific">Catharanthus roseus</name>
    <name type="common">Madagascar periwinkle</name>
    <name type="synonym">Vinca rosea</name>
    <dbReference type="NCBI Taxonomy" id="4058"/>
    <lineage>
        <taxon>Eukaryota</taxon>
        <taxon>Viridiplantae</taxon>
        <taxon>Streptophyta</taxon>
        <taxon>Embryophyta</taxon>
        <taxon>Tracheophyta</taxon>
        <taxon>Spermatophyta</taxon>
        <taxon>Magnoliopsida</taxon>
        <taxon>eudicotyledons</taxon>
        <taxon>Gunneridae</taxon>
        <taxon>Pentapetalae</taxon>
        <taxon>asterids</taxon>
        <taxon>lamiids</taxon>
        <taxon>Gentianales</taxon>
        <taxon>Apocynaceae</taxon>
        <taxon>Rauvolfioideae</taxon>
        <taxon>Vinceae</taxon>
        <taxon>Catharanthinae</taxon>
        <taxon>Catharanthus</taxon>
    </lineage>
</organism>
<dbReference type="EMBL" id="CM044708">
    <property type="protein sequence ID" value="KAI5647327.1"/>
    <property type="molecule type" value="Genomic_DNA"/>
</dbReference>
<accession>A0ACB9ZM81</accession>
<keyword evidence="2" id="KW-1185">Reference proteome</keyword>
<name>A0ACB9ZM81_CATRO</name>
<evidence type="ECO:0000313" key="1">
    <source>
        <dbReference type="EMBL" id="KAI5647327.1"/>
    </source>
</evidence>
<proteinExistence type="predicted"/>
<protein>
    <submittedName>
        <fullName evidence="1">Uncharacterized protein</fullName>
    </submittedName>
</protein>
<gene>
    <name evidence="1" type="ORF">M9H77_33332</name>
</gene>